<evidence type="ECO:0000313" key="1">
    <source>
        <dbReference type="EMBL" id="KAG0565287.1"/>
    </source>
</evidence>
<reference evidence="1" key="1">
    <citation type="submission" date="2020-06" db="EMBL/GenBank/DDBJ databases">
        <title>WGS assembly of Ceratodon purpureus strain R40.</title>
        <authorList>
            <person name="Carey S.B."/>
            <person name="Jenkins J."/>
            <person name="Shu S."/>
            <person name="Lovell J.T."/>
            <person name="Sreedasyam A."/>
            <person name="Maumus F."/>
            <person name="Tiley G.P."/>
            <person name="Fernandez-Pozo N."/>
            <person name="Barry K."/>
            <person name="Chen C."/>
            <person name="Wang M."/>
            <person name="Lipzen A."/>
            <person name="Daum C."/>
            <person name="Saski C.A."/>
            <person name="Payton A.C."/>
            <person name="Mcbreen J.C."/>
            <person name="Conrad R.E."/>
            <person name="Kollar L.M."/>
            <person name="Olsson S."/>
            <person name="Huttunen S."/>
            <person name="Landis J.B."/>
            <person name="Wickett N.J."/>
            <person name="Johnson M.G."/>
            <person name="Rensing S.A."/>
            <person name="Grimwood J."/>
            <person name="Schmutz J."/>
            <person name="Mcdaniel S.F."/>
        </authorList>
    </citation>
    <scope>NUCLEOTIDE SEQUENCE</scope>
    <source>
        <strain evidence="1">R40</strain>
    </source>
</reference>
<dbReference type="Proteomes" id="UP000822688">
    <property type="component" value="Chromosome 8"/>
</dbReference>
<organism evidence="1 2">
    <name type="scientific">Ceratodon purpureus</name>
    <name type="common">Fire moss</name>
    <name type="synonym">Dicranum purpureum</name>
    <dbReference type="NCBI Taxonomy" id="3225"/>
    <lineage>
        <taxon>Eukaryota</taxon>
        <taxon>Viridiplantae</taxon>
        <taxon>Streptophyta</taxon>
        <taxon>Embryophyta</taxon>
        <taxon>Bryophyta</taxon>
        <taxon>Bryophytina</taxon>
        <taxon>Bryopsida</taxon>
        <taxon>Dicranidae</taxon>
        <taxon>Pseudoditrichales</taxon>
        <taxon>Ditrichaceae</taxon>
        <taxon>Ceratodon</taxon>
    </lineage>
</organism>
<dbReference type="EMBL" id="CM026429">
    <property type="protein sequence ID" value="KAG0565287.1"/>
    <property type="molecule type" value="Genomic_DNA"/>
</dbReference>
<protein>
    <submittedName>
        <fullName evidence="1">Uncharacterized protein</fullName>
    </submittedName>
</protein>
<keyword evidence="2" id="KW-1185">Reference proteome</keyword>
<comment type="caution">
    <text evidence="1">The sequence shown here is derived from an EMBL/GenBank/DDBJ whole genome shotgun (WGS) entry which is preliminary data.</text>
</comment>
<evidence type="ECO:0000313" key="2">
    <source>
        <dbReference type="Proteomes" id="UP000822688"/>
    </source>
</evidence>
<sequence>MKHQGSLMSPKITMAELTHSRSKNSLLLNNSSEASISSTFKPISDYVGCSPNDLIYIYITSTASLKCSTKSTVRRCTSVLTINFLLSARLSYCCMLVHIENITLSVK</sequence>
<proteinExistence type="predicted"/>
<name>A0A8T0H3D0_CERPU</name>
<dbReference type="AlphaFoldDB" id="A0A8T0H3D0"/>
<gene>
    <name evidence="1" type="ORF">KC19_8G179200</name>
</gene>
<accession>A0A8T0H3D0</accession>